<evidence type="ECO:0000313" key="1">
    <source>
        <dbReference type="EnsemblPlants" id="OMERI12G01230.1"/>
    </source>
</evidence>
<name>A0A0E0F9D7_9ORYZ</name>
<dbReference type="AlphaFoldDB" id="A0A0E0F9D7"/>
<proteinExistence type="predicted"/>
<organism evidence="1">
    <name type="scientific">Oryza meridionalis</name>
    <dbReference type="NCBI Taxonomy" id="40149"/>
    <lineage>
        <taxon>Eukaryota</taxon>
        <taxon>Viridiplantae</taxon>
        <taxon>Streptophyta</taxon>
        <taxon>Embryophyta</taxon>
        <taxon>Tracheophyta</taxon>
        <taxon>Spermatophyta</taxon>
        <taxon>Magnoliopsida</taxon>
        <taxon>Liliopsida</taxon>
        <taxon>Poales</taxon>
        <taxon>Poaceae</taxon>
        <taxon>BOP clade</taxon>
        <taxon>Oryzoideae</taxon>
        <taxon>Oryzeae</taxon>
        <taxon>Oryzinae</taxon>
        <taxon>Oryza</taxon>
    </lineage>
</organism>
<dbReference type="EnsemblPlants" id="OMERI12G01230.1">
    <property type="protein sequence ID" value="OMERI12G01230.1"/>
    <property type="gene ID" value="OMERI12G01230"/>
</dbReference>
<reference evidence="1" key="2">
    <citation type="submission" date="2018-05" db="EMBL/GenBank/DDBJ databases">
        <title>OmerRS3 (Oryza meridionalis Reference Sequence Version 3).</title>
        <authorList>
            <person name="Zhang J."/>
            <person name="Kudrna D."/>
            <person name="Lee S."/>
            <person name="Talag J."/>
            <person name="Welchert J."/>
            <person name="Wing R.A."/>
        </authorList>
    </citation>
    <scope>NUCLEOTIDE SEQUENCE [LARGE SCALE GENOMIC DNA]</scope>
    <source>
        <strain evidence="1">cv. OR44</strain>
    </source>
</reference>
<dbReference type="HOGENOM" id="CLU_2516464_0_0_1"/>
<reference evidence="1" key="1">
    <citation type="submission" date="2015-04" db="UniProtKB">
        <authorList>
            <consortium name="EnsemblPlants"/>
        </authorList>
    </citation>
    <scope>IDENTIFICATION</scope>
</reference>
<dbReference type="Gramene" id="OMERI12G01230.1">
    <property type="protein sequence ID" value="OMERI12G01230.1"/>
    <property type="gene ID" value="OMERI12G01230"/>
</dbReference>
<keyword evidence="2" id="KW-1185">Reference proteome</keyword>
<dbReference type="Proteomes" id="UP000008021">
    <property type="component" value="Chromosome 12"/>
</dbReference>
<sequence length="85" mass="9255">MDFPAPPPDRWDIAAPTAPCVATGSTGHHRSTSTSAERSLRCRSTCAAARSMGVAHRRAIPSADRSLRCRSTCATPDRREYKELN</sequence>
<protein>
    <submittedName>
        <fullName evidence="1">Uncharacterized protein</fullName>
    </submittedName>
</protein>
<evidence type="ECO:0000313" key="2">
    <source>
        <dbReference type="Proteomes" id="UP000008021"/>
    </source>
</evidence>
<accession>A0A0E0F9D7</accession>